<evidence type="ECO:0000256" key="1">
    <source>
        <dbReference type="ARBA" id="ARBA00022676"/>
    </source>
</evidence>
<gene>
    <name evidence="4" type="ORF">SAMN04488544_4059</name>
</gene>
<dbReference type="OrthoDB" id="2676521at2"/>
<dbReference type="STRING" id="546874.SAMN04488544_4059"/>
<accession>A0A1H2NJ97</accession>
<dbReference type="PANTHER" id="PTHR22916">
    <property type="entry name" value="GLYCOSYLTRANSFERASE"/>
    <property type="match status" value="1"/>
</dbReference>
<feature type="domain" description="Glycosyltransferase 2-like" evidence="3">
    <location>
        <begin position="8"/>
        <end position="124"/>
    </location>
</feature>
<keyword evidence="5" id="KW-1185">Reference proteome</keyword>
<organism evidence="4 5">
    <name type="scientific">Microlunatus sagamiharensis</name>
    <dbReference type="NCBI Taxonomy" id="546874"/>
    <lineage>
        <taxon>Bacteria</taxon>
        <taxon>Bacillati</taxon>
        <taxon>Actinomycetota</taxon>
        <taxon>Actinomycetes</taxon>
        <taxon>Propionibacteriales</taxon>
        <taxon>Propionibacteriaceae</taxon>
        <taxon>Microlunatus</taxon>
    </lineage>
</organism>
<dbReference type="RefSeq" id="WP_091078786.1">
    <property type="nucleotide sequence ID" value="NZ_LT629799.1"/>
</dbReference>
<evidence type="ECO:0000313" key="4">
    <source>
        <dbReference type="EMBL" id="SDV04886.1"/>
    </source>
</evidence>
<dbReference type="GO" id="GO:0016757">
    <property type="term" value="F:glycosyltransferase activity"/>
    <property type="evidence" value="ECO:0007669"/>
    <property type="project" value="UniProtKB-KW"/>
</dbReference>
<keyword evidence="2 4" id="KW-0808">Transferase</keyword>
<reference evidence="5" key="1">
    <citation type="submission" date="2016-10" db="EMBL/GenBank/DDBJ databases">
        <authorList>
            <person name="Varghese N."/>
            <person name="Submissions S."/>
        </authorList>
    </citation>
    <scope>NUCLEOTIDE SEQUENCE [LARGE SCALE GENOMIC DNA]</scope>
    <source>
        <strain evidence="5">DSM 21743</strain>
    </source>
</reference>
<protein>
    <submittedName>
        <fullName evidence="4">Glycosyl transferase family 2</fullName>
    </submittedName>
</protein>
<sequence>MSERPDVSVIIPVHNASSTIGRLVSSILTVESVQVEVVVVDDASTDGSLARVRALDAAQVVVDGFATNRGAGVARNRGLELATGRFALFFDADDEIHPEALVAAVRALDETGADVAMMPYRYRRGRAAAHDGMNSFDAAVWARYVTAPRRLARLGDVASLLGFSNYPWNKVVRTDHYRTTGLRFSGTVVHNDILGHWLTLLDAGTILLLDQPLCTHIVNEGARNLTNRESRARLSLLDALDETYAALEARPEQRRRYAHHYWDFVLRVGTWATSRLTPEVADEFDQRLHQHLLRLDLGDYTRIRLRSDPELASRLARRALV</sequence>
<dbReference type="InterPro" id="IPR029044">
    <property type="entry name" value="Nucleotide-diphossugar_trans"/>
</dbReference>
<evidence type="ECO:0000259" key="3">
    <source>
        <dbReference type="Pfam" id="PF00535"/>
    </source>
</evidence>
<keyword evidence="1" id="KW-0328">Glycosyltransferase</keyword>
<dbReference type="Gene3D" id="3.90.550.10">
    <property type="entry name" value="Spore Coat Polysaccharide Biosynthesis Protein SpsA, Chain A"/>
    <property type="match status" value="1"/>
</dbReference>
<name>A0A1H2NJ97_9ACTN</name>
<dbReference type="PANTHER" id="PTHR22916:SF51">
    <property type="entry name" value="GLYCOSYLTRANSFERASE EPSH-RELATED"/>
    <property type="match status" value="1"/>
</dbReference>
<evidence type="ECO:0000313" key="5">
    <source>
        <dbReference type="Proteomes" id="UP000198825"/>
    </source>
</evidence>
<dbReference type="Pfam" id="PF00535">
    <property type="entry name" value="Glycos_transf_2"/>
    <property type="match status" value="1"/>
</dbReference>
<dbReference type="EMBL" id="LT629799">
    <property type="protein sequence ID" value="SDV04886.1"/>
    <property type="molecule type" value="Genomic_DNA"/>
</dbReference>
<dbReference type="AlphaFoldDB" id="A0A1H2NJ97"/>
<dbReference type="Proteomes" id="UP000198825">
    <property type="component" value="Chromosome I"/>
</dbReference>
<proteinExistence type="predicted"/>
<dbReference type="SUPFAM" id="SSF53448">
    <property type="entry name" value="Nucleotide-diphospho-sugar transferases"/>
    <property type="match status" value="1"/>
</dbReference>
<dbReference type="InterPro" id="IPR001173">
    <property type="entry name" value="Glyco_trans_2-like"/>
</dbReference>
<dbReference type="CDD" id="cd00761">
    <property type="entry name" value="Glyco_tranf_GTA_type"/>
    <property type="match status" value="1"/>
</dbReference>
<evidence type="ECO:0000256" key="2">
    <source>
        <dbReference type="ARBA" id="ARBA00022679"/>
    </source>
</evidence>